<dbReference type="EMBL" id="QETB01000001">
    <property type="protein sequence ID" value="PWF27242.1"/>
    <property type="molecule type" value="Genomic_DNA"/>
</dbReference>
<evidence type="ECO:0000313" key="5">
    <source>
        <dbReference type="Proteomes" id="UP000245283"/>
    </source>
</evidence>
<gene>
    <name evidence="4" type="ORF">DD236_02255</name>
</gene>
<sequence length="364" mass="40833">MSPKSFLADRPKDYERFGIAPDHIEVREDGMRADSTKQGFYEWWYFDAHLDNGAKIVVTFFTKDAASPNTGLQPRIEFDLDLPDGRSLHKQATFSADQFTAATDRCEVKIANNTFSGDLHKYTITASIEDISFTAHLSGQTEPWRSAAGSIFYGADEKDYFSWLPSVPYGDVELTYTVGNEPEVTTSGNGYHDHNWGNAPMTSIINNWYWGRGAAGPYTFITADIVSEKKYDYDRVTVFMLAKDGKVIADDGNKVTFKKSDIHEDPVTGKPVGNIHSYTYRDGDEEYELSYSREKTILQNKFIDTVTGFKKLAAKLIGFDGSYLRLTGPVTVTHRVAGEVVESVTEPAIWEQMYPGKTRAEDCA</sequence>
<accession>A0A2V1K8Z5</accession>
<dbReference type="Pfam" id="PF24137">
    <property type="entry name" value="DA_N"/>
    <property type="match status" value="1"/>
</dbReference>
<dbReference type="RefSeq" id="WP_109092741.1">
    <property type="nucleotide sequence ID" value="NZ_QETB01000001.1"/>
</dbReference>
<organism evidence="4 5">
    <name type="scientific">Ancrocorticia populi</name>
    <dbReference type="NCBI Taxonomy" id="2175228"/>
    <lineage>
        <taxon>Bacteria</taxon>
        <taxon>Bacillati</taxon>
        <taxon>Actinomycetota</taxon>
        <taxon>Actinomycetes</taxon>
        <taxon>Actinomycetales</taxon>
        <taxon>Actinomycetaceae</taxon>
        <taxon>Ancrocorticia</taxon>
    </lineage>
</organism>
<comment type="caution">
    <text evidence="4">The sequence shown here is derived from an EMBL/GenBank/DDBJ whole genome shotgun (WGS) entry which is preliminary data.</text>
</comment>
<dbReference type="Gene3D" id="2.40.370.10">
    <property type="entry name" value="AttH-like domain"/>
    <property type="match status" value="1"/>
</dbReference>
<feature type="domain" description="Diels-Alderase C-terminal" evidence="2">
    <location>
        <begin position="200"/>
        <end position="265"/>
    </location>
</feature>
<protein>
    <submittedName>
        <fullName evidence="4">Hydroxyneurosporene dehydrogenase</fullName>
    </submittedName>
</protein>
<keyword evidence="1" id="KW-0413">Isomerase</keyword>
<dbReference type="CDD" id="cd22187">
    <property type="entry name" value="asqI-like"/>
    <property type="match status" value="1"/>
</dbReference>
<dbReference type="SUPFAM" id="SSF159245">
    <property type="entry name" value="AttH-like"/>
    <property type="match status" value="1"/>
</dbReference>
<evidence type="ECO:0000256" key="1">
    <source>
        <dbReference type="ARBA" id="ARBA00023235"/>
    </source>
</evidence>
<dbReference type="InterPro" id="IPR054499">
    <property type="entry name" value="DA_C"/>
</dbReference>
<proteinExistence type="predicted"/>
<dbReference type="InterPro" id="IPR056402">
    <property type="entry name" value="DA_N"/>
</dbReference>
<dbReference type="GO" id="GO:0016853">
    <property type="term" value="F:isomerase activity"/>
    <property type="evidence" value="ECO:0007669"/>
    <property type="project" value="UniProtKB-KW"/>
</dbReference>
<evidence type="ECO:0000313" key="4">
    <source>
        <dbReference type="EMBL" id="PWF27242.1"/>
    </source>
</evidence>
<name>A0A2V1K8Z5_9ACTO</name>
<feature type="domain" description="Diels-Alderase N-terminal" evidence="3">
    <location>
        <begin position="34"/>
        <end position="196"/>
    </location>
</feature>
<dbReference type="Proteomes" id="UP000245283">
    <property type="component" value="Unassembled WGS sequence"/>
</dbReference>
<evidence type="ECO:0000259" key="3">
    <source>
        <dbReference type="Pfam" id="PF24137"/>
    </source>
</evidence>
<dbReference type="InterPro" id="IPR023374">
    <property type="entry name" value="AttH-like_dom_sf"/>
</dbReference>
<reference evidence="5" key="1">
    <citation type="submission" date="2018-05" db="EMBL/GenBank/DDBJ databases">
        <authorList>
            <person name="Li Y."/>
        </authorList>
    </citation>
    <scope>NUCLEOTIDE SEQUENCE [LARGE SCALE GENOMIC DNA]</scope>
    <source>
        <strain evidence="5">sk1b4</strain>
    </source>
</reference>
<evidence type="ECO:0000259" key="2">
    <source>
        <dbReference type="Pfam" id="PF22903"/>
    </source>
</evidence>
<dbReference type="AlphaFoldDB" id="A0A2V1K8Z5"/>
<dbReference type="Pfam" id="PF22903">
    <property type="entry name" value="DA_C"/>
    <property type="match status" value="1"/>
</dbReference>
<dbReference type="OrthoDB" id="5491608at2"/>
<keyword evidence="5" id="KW-1185">Reference proteome</keyword>